<evidence type="ECO:0000256" key="6">
    <source>
        <dbReference type="ARBA" id="ARBA00022970"/>
    </source>
</evidence>
<dbReference type="Gene3D" id="3.40.50.300">
    <property type="entry name" value="P-loop containing nucleotide triphosphate hydrolases"/>
    <property type="match status" value="1"/>
</dbReference>
<evidence type="ECO:0000313" key="9">
    <source>
        <dbReference type="EMBL" id="ODR92770.1"/>
    </source>
</evidence>
<accession>A0A1E3VGQ0</accession>
<feature type="domain" description="ABC transporter" evidence="8">
    <location>
        <begin position="27"/>
        <end position="271"/>
    </location>
</feature>
<dbReference type="InterPro" id="IPR003439">
    <property type="entry name" value="ABC_transporter-like_ATP-bd"/>
</dbReference>
<dbReference type="Proteomes" id="UP000094342">
    <property type="component" value="Unassembled WGS sequence"/>
</dbReference>
<comment type="caution">
    <text evidence="9">The sequence shown here is derived from an EMBL/GenBank/DDBJ whole genome shotgun (WGS) entry which is preliminary data.</text>
</comment>
<dbReference type="EMBL" id="LYBW01000039">
    <property type="protein sequence ID" value="ODR92770.1"/>
    <property type="molecule type" value="Genomic_DNA"/>
</dbReference>
<evidence type="ECO:0000256" key="3">
    <source>
        <dbReference type="ARBA" id="ARBA00022448"/>
    </source>
</evidence>
<evidence type="ECO:0000256" key="7">
    <source>
        <dbReference type="ARBA" id="ARBA00053953"/>
    </source>
</evidence>
<evidence type="ECO:0000256" key="2">
    <source>
        <dbReference type="ARBA" id="ARBA00005417"/>
    </source>
</evidence>
<keyword evidence="4" id="KW-0547">Nucleotide-binding</keyword>
<dbReference type="SMART" id="SM00382">
    <property type="entry name" value="AAA"/>
    <property type="match status" value="1"/>
</dbReference>
<dbReference type="Pfam" id="PF08352">
    <property type="entry name" value="oligo_HPY"/>
    <property type="match status" value="1"/>
</dbReference>
<keyword evidence="3" id="KW-0813">Transport</keyword>
<dbReference type="PANTHER" id="PTHR43776:SF7">
    <property type="entry name" value="D,D-DIPEPTIDE TRANSPORT ATP-BINDING PROTEIN DDPF-RELATED"/>
    <property type="match status" value="1"/>
</dbReference>
<comment type="similarity">
    <text evidence="2">Belongs to the ABC transporter superfamily.</text>
</comment>
<dbReference type="InterPro" id="IPR003593">
    <property type="entry name" value="AAA+_ATPase"/>
</dbReference>
<evidence type="ECO:0000256" key="4">
    <source>
        <dbReference type="ARBA" id="ARBA00022741"/>
    </source>
</evidence>
<dbReference type="NCBIfam" id="TIGR01727">
    <property type="entry name" value="oligo_HPY"/>
    <property type="match status" value="1"/>
</dbReference>
<dbReference type="GO" id="GO:0055085">
    <property type="term" value="P:transmembrane transport"/>
    <property type="evidence" value="ECO:0007669"/>
    <property type="project" value="UniProtKB-ARBA"/>
</dbReference>
<dbReference type="GO" id="GO:0005524">
    <property type="term" value="F:ATP binding"/>
    <property type="evidence" value="ECO:0007669"/>
    <property type="project" value="UniProtKB-KW"/>
</dbReference>
<dbReference type="PANTHER" id="PTHR43776">
    <property type="entry name" value="TRANSPORT ATP-BINDING PROTEIN"/>
    <property type="match status" value="1"/>
</dbReference>
<dbReference type="AlphaFoldDB" id="A0A1E3VGQ0"/>
<dbReference type="GO" id="GO:0006865">
    <property type="term" value="P:amino acid transport"/>
    <property type="evidence" value="ECO:0007669"/>
    <property type="project" value="UniProtKB-KW"/>
</dbReference>
<comment type="function">
    <text evidence="7">Probably part of a binding-protein-dependent transport system y4tOPQRS for a peptide. Probably responsible for energy coupling to the transport system.</text>
</comment>
<dbReference type="OrthoDB" id="9802264at2"/>
<dbReference type="SUPFAM" id="SSF52540">
    <property type="entry name" value="P-loop containing nucleoside triphosphate hydrolases"/>
    <property type="match status" value="1"/>
</dbReference>
<evidence type="ECO:0000256" key="1">
    <source>
        <dbReference type="ARBA" id="ARBA00004417"/>
    </source>
</evidence>
<dbReference type="PROSITE" id="PS50893">
    <property type="entry name" value="ABC_TRANSPORTER_2"/>
    <property type="match status" value="1"/>
</dbReference>
<protein>
    <submittedName>
        <fullName evidence="9">Peptide ABC transporter ATP-binding protein</fullName>
    </submittedName>
</protein>
<keyword evidence="6" id="KW-0029">Amino-acid transport</keyword>
<reference evidence="10" key="1">
    <citation type="submission" date="2016-05" db="EMBL/GenBank/DDBJ databases">
        <authorList>
            <person name="Li Y."/>
        </authorList>
    </citation>
    <scope>NUCLEOTIDE SEQUENCE [LARGE SCALE GENOMIC DNA]</scope>
    <source>
        <strain evidence="10">YIC4027</strain>
    </source>
</reference>
<dbReference type="InterPro" id="IPR027417">
    <property type="entry name" value="P-loop_NTPase"/>
</dbReference>
<dbReference type="GO" id="GO:0015833">
    <property type="term" value="P:peptide transport"/>
    <property type="evidence" value="ECO:0007669"/>
    <property type="project" value="InterPro"/>
</dbReference>
<proteinExistence type="inferred from homology"/>
<evidence type="ECO:0000256" key="5">
    <source>
        <dbReference type="ARBA" id="ARBA00022840"/>
    </source>
</evidence>
<keyword evidence="5 9" id="KW-0067">ATP-binding</keyword>
<dbReference type="CDD" id="cd03257">
    <property type="entry name" value="ABC_NikE_OppD_transporters"/>
    <property type="match status" value="1"/>
</dbReference>
<evidence type="ECO:0000313" key="10">
    <source>
        <dbReference type="Proteomes" id="UP000094342"/>
    </source>
</evidence>
<comment type="subcellular location">
    <subcellularLocation>
        <location evidence="1">Cell inner membrane</location>
        <topology evidence="1">Peripheral membrane protein</topology>
    </subcellularLocation>
</comment>
<dbReference type="Pfam" id="PF00005">
    <property type="entry name" value="ABC_tran"/>
    <property type="match status" value="1"/>
</dbReference>
<dbReference type="GO" id="GO:0005886">
    <property type="term" value="C:plasma membrane"/>
    <property type="evidence" value="ECO:0007669"/>
    <property type="project" value="UniProtKB-SubCell"/>
</dbReference>
<dbReference type="PROSITE" id="PS00211">
    <property type="entry name" value="ABC_TRANSPORTER_1"/>
    <property type="match status" value="1"/>
</dbReference>
<gene>
    <name evidence="9" type="ORF">A8M32_03015</name>
</gene>
<dbReference type="RefSeq" id="WP_069456936.1">
    <property type="nucleotide sequence ID" value="NZ_LYBW01000039.1"/>
</dbReference>
<dbReference type="GO" id="GO:0016887">
    <property type="term" value="F:ATP hydrolysis activity"/>
    <property type="evidence" value="ECO:0007669"/>
    <property type="project" value="InterPro"/>
</dbReference>
<dbReference type="FunFam" id="3.40.50.300:FF:000016">
    <property type="entry name" value="Oligopeptide ABC transporter ATP-binding component"/>
    <property type="match status" value="1"/>
</dbReference>
<dbReference type="InterPro" id="IPR050319">
    <property type="entry name" value="ABC_transp_ATP-bind"/>
</dbReference>
<keyword evidence="10" id="KW-1185">Reference proteome</keyword>
<dbReference type="InterPro" id="IPR013563">
    <property type="entry name" value="Oligopep_ABC_C"/>
</dbReference>
<dbReference type="STRING" id="1752398.A8M32_03015"/>
<sequence>MNSHTLLQTVTRNAQPPASQAIQPPLVEVEHLAKYYFLSRSFSIKSVDGVSFAIGQGEVLGLVGESGCGKSTIARLLTRQTTPTSGEVKIAGHEIAEASGKDLKRLRRTVQLVFQDPFGALDPRMRIGTSMEAPLAQHRIGTREQRRVKVMRMLAEVGLDESFYERYPRQCSGGQLQRVVIGRALLLEPRFLICDEPTSALDASMRTQILNLLTDLKRRHGLTMLMISHDLRVVRHICDRIAVMYLGRIVEVADRDALFKTPRHPYTKALIAASMLDRTGLYAPEIQLRGDLPSPLNPPRGCRFHTRCAHAQAKCSQAEPEFEAASESHQVRCHFWRELQPGKSPEAGPAQGRAK</sequence>
<organism evidence="9 10">
    <name type="scientific">Sinorhizobium alkalisoli</name>
    <dbReference type="NCBI Taxonomy" id="1752398"/>
    <lineage>
        <taxon>Bacteria</taxon>
        <taxon>Pseudomonadati</taxon>
        <taxon>Pseudomonadota</taxon>
        <taxon>Alphaproteobacteria</taxon>
        <taxon>Hyphomicrobiales</taxon>
        <taxon>Rhizobiaceae</taxon>
        <taxon>Sinorhizobium/Ensifer group</taxon>
        <taxon>Sinorhizobium</taxon>
    </lineage>
</organism>
<evidence type="ECO:0000259" key="8">
    <source>
        <dbReference type="PROSITE" id="PS50893"/>
    </source>
</evidence>
<name>A0A1E3VGQ0_9HYPH</name>
<dbReference type="InterPro" id="IPR017871">
    <property type="entry name" value="ABC_transporter-like_CS"/>
</dbReference>